<protein>
    <submittedName>
        <fullName evidence="5">Response regulator</fullName>
    </submittedName>
</protein>
<evidence type="ECO:0000313" key="6">
    <source>
        <dbReference type="Proteomes" id="UP001165427"/>
    </source>
</evidence>
<keyword evidence="6" id="KW-1185">Reference proteome</keyword>
<evidence type="ECO:0000259" key="4">
    <source>
        <dbReference type="PROSITE" id="PS50110"/>
    </source>
</evidence>
<dbReference type="PROSITE" id="PS50110">
    <property type="entry name" value="RESPONSE_REGULATORY"/>
    <property type="match status" value="1"/>
</dbReference>
<dbReference type="SUPFAM" id="SSF52172">
    <property type="entry name" value="CheY-like"/>
    <property type="match status" value="1"/>
</dbReference>
<dbReference type="AlphaFoldDB" id="A0AA41UIJ2"/>
<dbReference type="EMBL" id="JALJRB010000005">
    <property type="protein sequence ID" value="MCJ8500159.1"/>
    <property type="molecule type" value="Genomic_DNA"/>
</dbReference>
<proteinExistence type="predicted"/>
<dbReference type="InterPro" id="IPR050595">
    <property type="entry name" value="Bact_response_regulator"/>
</dbReference>
<evidence type="ECO:0000256" key="1">
    <source>
        <dbReference type="ARBA" id="ARBA00022553"/>
    </source>
</evidence>
<dbReference type="SMART" id="SM00448">
    <property type="entry name" value="REC"/>
    <property type="match status" value="1"/>
</dbReference>
<keyword evidence="1 3" id="KW-0597">Phosphoprotein</keyword>
<evidence type="ECO:0000256" key="2">
    <source>
        <dbReference type="ARBA" id="ARBA00023012"/>
    </source>
</evidence>
<accession>A0AA41UIJ2</accession>
<comment type="caution">
    <text evidence="5">The sequence shown here is derived from an EMBL/GenBank/DDBJ whole genome shotgun (WGS) entry which is preliminary data.</text>
</comment>
<dbReference type="PANTHER" id="PTHR44591">
    <property type="entry name" value="STRESS RESPONSE REGULATOR PROTEIN 1"/>
    <property type="match status" value="1"/>
</dbReference>
<sequence>MDDEEALLDSIKRRLQIREFHVIAVNRGDKALEVARNNPIDVAILDLKMPGMSGKDVLVQLKKAYPWLEIVILTGHGSFDPEKEKVYDQAYTFLAKPCDLQTLLHVLVEAYKKTVMNKHKIALQDVESILKTPTMKSAREVLQKLKELDALSSNNMGGA</sequence>
<evidence type="ECO:0000313" key="5">
    <source>
        <dbReference type="EMBL" id="MCJ8500159.1"/>
    </source>
</evidence>
<dbReference type="RefSeq" id="WP_246904298.1">
    <property type="nucleotide sequence ID" value="NZ_JALJRB010000005.1"/>
</dbReference>
<reference evidence="5" key="1">
    <citation type="submission" date="2022-04" db="EMBL/GenBank/DDBJ databases">
        <title>Desulfatitalea alkaliphila sp. nov., a novel anaerobic sulfate-reducing bacterium isolated from terrestrial mud volcano, Taman Peninsula, Russia.</title>
        <authorList>
            <person name="Khomyakova M.A."/>
            <person name="Merkel A.Y."/>
            <person name="Slobodkin A.I."/>
        </authorList>
    </citation>
    <scope>NUCLEOTIDE SEQUENCE</scope>
    <source>
        <strain evidence="5">M08but</strain>
    </source>
</reference>
<name>A0AA41UIJ2_9BACT</name>
<keyword evidence="2" id="KW-0902">Two-component regulatory system</keyword>
<dbReference type="InterPro" id="IPR011006">
    <property type="entry name" value="CheY-like_superfamily"/>
</dbReference>
<dbReference type="PANTHER" id="PTHR44591:SF14">
    <property type="entry name" value="PROTEIN PILG"/>
    <property type="match status" value="1"/>
</dbReference>
<dbReference type="Pfam" id="PF00072">
    <property type="entry name" value="Response_reg"/>
    <property type="match status" value="1"/>
</dbReference>
<dbReference type="GO" id="GO:0000160">
    <property type="term" value="P:phosphorelay signal transduction system"/>
    <property type="evidence" value="ECO:0007669"/>
    <property type="project" value="UniProtKB-KW"/>
</dbReference>
<feature type="modified residue" description="4-aspartylphosphate" evidence="3">
    <location>
        <position position="46"/>
    </location>
</feature>
<dbReference type="InterPro" id="IPR001789">
    <property type="entry name" value="Sig_transdc_resp-reg_receiver"/>
</dbReference>
<evidence type="ECO:0000256" key="3">
    <source>
        <dbReference type="PROSITE-ProRule" id="PRU00169"/>
    </source>
</evidence>
<gene>
    <name evidence="5" type="ORF">MRX98_06195</name>
</gene>
<organism evidence="5 6">
    <name type="scientific">Desulfatitalea alkaliphila</name>
    <dbReference type="NCBI Taxonomy" id="2929485"/>
    <lineage>
        <taxon>Bacteria</taxon>
        <taxon>Pseudomonadati</taxon>
        <taxon>Thermodesulfobacteriota</taxon>
        <taxon>Desulfobacteria</taxon>
        <taxon>Desulfobacterales</taxon>
        <taxon>Desulfosarcinaceae</taxon>
        <taxon>Desulfatitalea</taxon>
    </lineage>
</organism>
<dbReference type="Gene3D" id="3.40.50.2300">
    <property type="match status" value="1"/>
</dbReference>
<dbReference type="Proteomes" id="UP001165427">
    <property type="component" value="Unassembled WGS sequence"/>
</dbReference>
<feature type="domain" description="Response regulatory" evidence="4">
    <location>
        <begin position="1"/>
        <end position="111"/>
    </location>
</feature>